<dbReference type="AlphaFoldDB" id="A0A7K1Y490"/>
<evidence type="ECO:0000313" key="3">
    <source>
        <dbReference type="EMBL" id="MXV17879.1"/>
    </source>
</evidence>
<dbReference type="NCBIfam" id="TIGR04131">
    <property type="entry name" value="Bac_Flav_CTERM"/>
    <property type="match status" value="1"/>
</dbReference>
<sequence>TNTTITDPVPANTTYVAGSGGTLSGSNVQFTIPSTAVGAVSAVTFQVKVNNNLTGVTSISNQASVVNGTTTTQTGPEDPQNPVTPGSPQNPNNPTPIPVSIDVAFTATLSVVTSNPDGKAHPGDELSFTIKVTNTGSGPITNLLATNIIPQFTDYVTNSGGSSNGDMLSFSIPALAVGASMDLTYKVKVEAALGGVKEISSVANVSAGAASVQTNTVKVDVAGGNDLFIPNTFTPNSDGKNDILYVYGSSISSMKFRIYNQWGQLIFQTTSQPQGWDGTHKGELQPSGVYVYYADISFSTGKTITQKGTISLLR</sequence>
<reference evidence="3 4" key="1">
    <citation type="submission" date="2019-11" db="EMBL/GenBank/DDBJ databases">
        <title>Pedobacter sp. HMF7056 Genome sequencing and assembly.</title>
        <authorList>
            <person name="Kang H."/>
            <person name="Kim H."/>
            <person name="Joh K."/>
        </authorList>
    </citation>
    <scope>NUCLEOTIDE SEQUENCE [LARGE SCALE GENOMIC DNA]</scope>
    <source>
        <strain evidence="3 4">HMF7056</strain>
    </source>
</reference>
<dbReference type="NCBIfam" id="TIGR01451">
    <property type="entry name" value="B_ant_repeat"/>
    <property type="match status" value="1"/>
</dbReference>
<name>A0A7K1Y490_9SPHI</name>
<organism evidence="3 4">
    <name type="scientific">Hufsiella ginkgonis</name>
    <dbReference type="NCBI Taxonomy" id="2695274"/>
    <lineage>
        <taxon>Bacteria</taxon>
        <taxon>Pseudomonadati</taxon>
        <taxon>Bacteroidota</taxon>
        <taxon>Sphingobacteriia</taxon>
        <taxon>Sphingobacteriales</taxon>
        <taxon>Sphingobacteriaceae</taxon>
        <taxon>Hufsiella</taxon>
    </lineage>
</organism>
<feature type="domain" description="DUF11" evidence="2">
    <location>
        <begin position="109"/>
        <end position="207"/>
    </location>
</feature>
<dbReference type="RefSeq" id="WP_160908894.1">
    <property type="nucleotide sequence ID" value="NZ_WVHS01000007.1"/>
</dbReference>
<accession>A0A7K1Y490</accession>
<dbReference type="InterPro" id="IPR051172">
    <property type="entry name" value="Chlamydia_OmcB"/>
</dbReference>
<dbReference type="InterPro" id="IPR001434">
    <property type="entry name" value="OmcB-like_DUF11"/>
</dbReference>
<dbReference type="PANTHER" id="PTHR34819">
    <property type="entry name" value="LARGE CYSTEINE-RICH PERIPLASMIC PROTEIN OMCB"/>
    <property type="match status" value="1"/>
</dbReference>
<dbReference type="Proteomes" id="UP000451233">
    <property type="component" value="Unassembled WGS sequence"/>
</dbReference>
<keyword evidence="4" id="KW-1185">Reference proteome</keyword>
<evidence type="ECO:0000256" key="1">
    <source>
        <dbReference type="SAM" id="MobiDB-lite"/>
    </source>
</evidence>
<dbReference type="PANTHER" id="PTHR34819:SF3">
    <property type="entry name" value="CELL SURFACE PROTEIN"/>
    <property type="match status" value="1"/>
</dbReference>
<dbReference type="InterPro" id="IPR026341">
    <property type="entry name" value="T9SS_type_B"/>
</dbReference>
<evidence type="ECO:0000259" key="2">
    <source>
        <dbReference type="Pfam" id="PF01345"/>
    </source>
</evidence>
<feature type="compositionally biased region" description="Polar residues" evidence="1">
    <location>
        <begin position="64"/>
        <end position="90"/>
    </location>
</feature>
<proteinExistence type="predicted"/>
<dbReference type="EMBL" id="WVHS01000007">
    <property type="protein sequence ID" value="MXV17879.1"/>
    <property type="molecule type" value="Genomic_DNA"/>
</dbReference>
<dbReference type="Pfam" id="PF13585">
    <property type="entry name" value="CHU_C"/>
    <property type="match status" value="1"/>
</dbReference>
<feature type="non-terminal residue" evidence="3">
    <location>
        <position position="1"/>
    </location>
</feature>
<comment type="caution">
    <text evidence="3">The sequence shown here is derived from an EMBL/GenBank/DDBJ whole genome shotgun (WGS) entry which is preliminary data.</text>
</comment>
<gene>
    <name evidence="3" type="ORF">GS398_21465</name>
</gene>
<protein>
    <submittedName>
        <fullName evidence="3">T9SS type B sorting domain-containing protein</fullName>
    </submittedName>
</protein>
<dbReference type="Pfam" id="PF01345">
    <property type="entry name" value="DUF11"/>
    <property type="match status" value="1"/>
</dbReference>
<dbReference type="InterPro" id="IPR047589">
    <property type="entry name" value="DUF11_rpt"/>
</dbReference>
<evidence type="ECO:0000313" key="4">
    <source>
        <dbReference type="Proteomes" id="UP000451233"/>
    </source>
</evidence>
<feature type="region of interest" description="Disordered" evidence="1">
    <location>
        <begin position="64"/>
        <end position="99"/>
    </location>
</feature>